<keyword evidence="2" id="KW-1185">Reference proteome</keyword>
<dbReference type="SUPFAM" id="SSF109604">
    <property type="entry name" value="HD-domain/PDEase-like"/>
    <property type="match status" value="1"/>
</dbReference>
<evidence type="ECO:0000313" key="1">
    <source>
        <dbReference type="EMBL" id="GAA1988165.1"/>
    </source>
</evidence>
<dbReference type="RefSeq" id="WP_344430405.1">
    <property type="nucleotide sequence ID" value="NZ_BAAANN010000048.1"/>
</dbReference>
<dbReference type="EMBL" id="BAAANN010000048">
    <property type="protein sequence ID" value="GAA1988165.1"/>
    <property type="molecule type" value="Genomic_DNA"/>
</dbReference>
<dbReference type="Gene3D" id="1.10.3210.10">
    <property type="entry name" value="Hypothetical protein af1432"/>
    <property type="match status" value="1"/>
</dbReference>
<reference evidence="1 2" key="1">
    <citation type="journal article" date="2019" name="Int. J. Syst. Evol. Microbiol.">
        <title>The Global Catalogue of Microorganisms (GCM) 10K type strain sequencing project: providing services to taxonomists for standard genome sequencing and annotation.</title>
        <authorList>
            <consortium name="The Broad Institute Genomics Platform"/>
            <consortium name="The Broad Institute Genome Sequencing Center for Infectious Disease"/>
            <person name="Wu L."/>
            <person name="Ma J."/>
        </authorList>
    </citation>
    <scope>NUCLEOTIDE SEQUENCE [LARGE SCALE GENOMIC DNA]</scope>
    <source>
        <strain evidence="1 2">JCM 14545</strain>
    </source>
</reference>
<dbReference type="Proteomes" id="UP001501116">
    <property type="component" value="Unassembled WGS sequence"/>
</dbReference>
<proteinExistence type="predicted"/>
<protein>
    <submittedName>
        <fullName evidence="1">HD family phosphohydrolase</fullName>
    </submittedName>
</protein>
<comment type="caution">
    <text evidence="1">The sequence shown here is derived from an EMBL/GenBank/DDBJ whole genome shotgun (WGS) entry which is preliminary data.</text>
</comment>
<organism evidence="1 2">
    <name type="scientific">Amycolatopsis minnesotensis</name>
    <dbReference type="NCBI Taxonomy" id="337894"/>
    <lineage>
        <taxon>Bacteria</taxon>
        <taxon>Bacillati</taxon>
        <taxon>Actinomycetota</taxon>
        <taxon>Actinomycetes</taxon>
        <taxon>Pseudonocardiales</taxon>
        <taxon>Pseudonocardiaceae</taxon>
        <taxon>Amycolatopsis</taxon>
    </lineage>
</organism>
<accession>A0ABN2SK55</accession>
<gene>
    <name evidence="1" type="ORF">GCM10009754_77810</name>
</gene>
<sequence length="238" mass="26212">MHAHQNVHVTTTEHQVITAFPTVGNAAYSAVERRVRDLCLRYADRLPFHGWHHVNFVRSKAADFAAVNGADVSVVKTAALVHDVNYLIRRNSPASAGRSLRMDVLAEAGVDAETAKWIDEIVDEAEMCTRHRDISVEAQALSDADTLFKALPITPVMLAHRYLEENGLSLRALADKIVGEQTGIHDDGYYFYNPDAAATYSRWAMANLELWRCIQESVADPVVEDLLDAVAAVDAAAS</sequence>
<name>A0ABN2SK55_9PSEU</name>
<evidence type="ECO:0000313" key="2">
    <source>
        <dbReference type="Proteomes" id="UP001501116"/>
    </source>
</evidence>